<evidence type="ECO:0000313" key="1">
    <source>
        <dbReference type="EMBL" id="MCU4743869.1"/>
    </source>
</evidence>
<dbReference type="Proteomes" id="UP001321018">
    <property type="component" value="Unassembled WGS sequence"/>
</dbReference>
<evidence type="ECO:0000313" key="3">
    <source>
        <dbReference type="Proteomes" id="UP001320972"/>
    </source>
</evidence>
<comment type="caution">
    <text evidence="1">The sequence shown here is derived from an EMBL/GenBank/DDBJ whole genome shotgun (WGS) entry which is preliminary data.</text>
</comment>
<dbReference type="RefSeq" id="WP_338005681.1">
    <property type="nucleotide sequence ID" value="NZ_JAOPKA010000019.1"/>
</dbReference>
<dbReference type="Proteomes" id="UP001320972">
    <property type="component" value="Unassembled WGS sequence"/>
</dbReference>
<proteinExistence type="predicted"/>
<organism evidence="1 4">
    <name type="scientific">Natronoglomus mannanivorans</name>
    <dbReference type="NCBI Taxonomy" id="2979990"/>
    <lineage>
        <taxon>Archaea</taxon>
        <taxon>Methanobacteriati</taxon>
        <taxon>Methanobacteriota</taxon>
        <taxon>Stenosarchaea group</taxon>
        <taxon>Halobacteria</taxon>
        <taxon>Halobacteriales</taxon>
        <taxon>Natrialbaceae</taxon>
        <taxon>Natronoglomus</taxon>
    </lineage>
</organism>
<dbReference type="EMBL" id="JAOPKB010000011">
    <property type="protein sequence ID" value="MCU4974371.1"/>
    <property type="molecule type" value="Genomic_DNA"/>
</dbReference>
<name>A0AAP3E4E4_9EURY</name>
<sequence>MTRNCITPEDEGKRVLNADGLTIGRLIAVKDGLGYVDPDPSITDTIKARLGWSDVSDTAHPLHENNVETVSADAIRLRNHLP</sequence>
<accession>A0AAP3E4E4</accession>
<dbReference type="AlphaFoldDB" id="A0AAP3E4E4"/>
<evidence type="ECO:0000313" key="2">
    <source>
        <dbReference type="EMBL" id="MCU4974371.1"/>
    </source>
</evidence>
<protein>
    <submittedName>
        <fullName evidence="1">PRC-barrel domain containing protein</fullName>
    </submittedName>
</protein>
<gene>
    <name evidence="2" type="ORF">OB955_16730</name>
    <name evidence="1" type="ORF">OB960_21015</name>
</gene>
<dbReference type="EMBL" id="JAOPKA010000019">
    <property type="protein sequence ID" value="MCU4743869.1"/>
    <property type="molecule type" value="Genomic_DNA"/>
</dbReference>
<reference evidence="1 3" key="1">
    <citation type="submission" date="2022-09" db="EMBL/GenBank/DDBJ databases">
        <title>Enrichment on poylsaccharides allowed isolation of novel metabolic and taxonomic groups of Haloarchaea.</title>
        <authorList>
            <person name="Sorokin D.Y."/>
            <person name="Elcheninov A.G."/>
            <person name="Khizhniak T.V."/>
            <person name="Kolganova T.V."/>
            <person name="Kublanov I.V."/>
        </authorList>
    </citation>
    <scope>NUCLEOTIDE SEQUENCE</scope>
    <source>
        <strain evidence="2 3">AArc-m2/3/4</strain>
        <strain evidence="1">AArc-xg1-1</strain>
    </source>
</reference>
<keyword evidence="3" id="KW-1185">Reference proteome</keyword>
<evidence type="ECO:0000313" key="4">
    <source>
        <dbReference type="Proteomes" id="UP001321018"/>
    </source>
</evidence>